<accession>A0A0B6AQN2</accession>
<name>A0A0B6AQN2_PRIM2</name>
<sequence>MKPSEMKQPSKEAVRNMLEFFARTSVPRIMAAREKERAEAEKAQKEKSEVL</sequence>
<organism evidence="1 2">
    <name type="scientific">Priestia megaterium (strain ATCC 14581 / DSM 32 / CCUG 1817 / JCM 2506 / NBRC 15308 / NCIMB 9376 / NCTC 10342 / NRRL B-14308 / VKM B-512 / Ford 19)</name>
    <name type="common">Bacillus megaterium</name>
    <dbReference type="NCBI Taxonomy" id="1348623"/>
    <lineage>
        <taxon>Bacteria</taxon>
        <taxon>Bacillati</taxon>
        <taxon>Bacillota</taxon>
        <taxon>Bacilli</taxon>
        <taxon>Bacillales</taxon>
        <taxon>Bacillaceae</taxon>
        <taxon>Priestia</taxon>
    </lineage>
</organism>
<dbReference type="EMBL" id="CP009920">
    <property type="protein sequence ID" value="AJI22164.1"/>
    <property type="molecule type" value="Genomic_DNA"/>
</dbReference>
<dbReference type="AlphaFoldDB" id="A0A0B6AQN2"/>
<reference evidence="1 2" key="1">
    <citation type="journal article" date="2015" name="Genome Announc.">
        <title>Complete genome sequences for 35 biothreat assay-relevant bacillus species.</title>
        <authorList>
            <person name="Johnson S.L."/>
            <person name="Daligault H.E."/>
            <person name="Davenport K.W."/>
            <person name="Jaissle J."/>
            <person name="Frey K.G."/>
            <person name="Ladner J.T."/>
            <person name="Broomall S.M."/>
            <person name="Bishop-Lilly K.A."/>
            <person name="Bruce D.C."/>
            <person name="Gibbons H.S."/>
            <person name="Coyne S.R."/>
            <person name="Lo C.C."/>
            <person name="Meincke L."/>
            <person name="Munk A.C."/>
            <person name="Koroleva G.I."/>
            <person name="Rosenzweig C.N."/>
            <person name="Palacios G.F."/>
            <person name="Redden C.L."/>
            <person name="Minogue T.D."/>
            <person name="Chain P.S."/>
        </authorList>
    </citation>
    <scope>NUCLEOTIDE SEQUENCE [LARGE SCALE GENOMIC DNA]</scope>
    <source>
        <strain evidence="2">ATCC 14581 / DSM 32 / JCM 2506 / NBRC 15308 / NCIMB 9376 / NCTC 10342 / NRRL B-14308 / VKM B-512</strain>
    </source>
</reference>
<dbReference type="Proteomes" id="UP000031829">
    <property type="component" value="Chromosome"/>
</dbReference>
<dbReference type="RefSeq" id="WP_155720775.1">
    <property type="nucleotide sequence ID" value="NZ_BCVB01000021.1"/>
</dbReference>
<dbReference type="HOGENOM" id="CLU_3095620_0_0_9"/>
<gene>
    <name evidence="1" type="ORF">BG04_1476</name>
</gene>
<proteinExistence type="predicted"/>
<evidence type="ECO:0000313" key="2">
    <source>
        <dbReference type="Proteomes" id="UP000031829"/>
    </source>
</evidence>
<dbReference type="GeneID" id="93646236"/>
<evidence type="ECO:0000313" key="1">
    <source>
        <dbReference type="EMBL" id="AJI22164.1"/>
    </source>
</evidence>
<protein>
    <submittedName>
        <fullName evidence="1">Uncharacterized protein</fullName>
    </submittedName>
</protein>
<dbReference type="KEGG" id="bmeg:BG04_1476"/>